<feature type="region of interest" description="Disordered" evidence="1">
    <location>
        <begin position="1"/>
        <end position="59"/>
    </location>
</feature>
<dbReference type="AlphaFoldDB" id="A0A370B021"/>
<name>A0A370B021_9ACTN</name>
<dbReference type="RefSeq" id="WP_233518503.1">
    <property type="nucleotide sequence ID" value="NZ_QQNA01000262.1"/>
</dbReference>
<feature type="compositionally biased region" description="Low complexity" evidence="1">
    <location>
        <begin position="1"/>
        <end position="10"/>
    </location>
</feature>
<evidence type="ECO:0000313" key="3">
    <source>
        <dbReference type="Proteomes" id="UP000253741"/>
    </source>
</evidence>
<proteinExistence type="predicted"/>
<sequence length="59" mass="5713">LSASATAAVADADRRSGAEEEEAEGAEEEEAGEEGEGGEGGSDMGEPFGDADGALPAVT</sequence>
<comment type="caution">
    <text evidence="2">The sequence shown here is derived from an EMBL/GenBank/DDBJ whole genome shotgun (WGS) entry which is preliminary data.</text>
</comment>
<protein>
    <submittedName>
        <fullName evidence="2">Uncharacterized protein</fullName>
    </submittedName>
</protein>
<feature type="compositionally biased region" description="Acidic residues" evidence="1">
    <location>
        <begin position="19"/>
        <end position="37"/>
    </location>
</feature>
<gene>
    <name evidence="2" type="ORF">DVH02_27955</name>
</gene>
<evidence type="ECO:0000256" key="1">
    <source>
        <dbReference type="SAM" id="MobiDB-lite"/>
    </source>
</evidence>
<dbReference type="Proteomes" id="UP000253741">
    <property type="component" value="Unassembled WGS sequence"/>
</dbReference>
<dbReference type="EMBL" id="QQNA01000262">
    <property type="protein sequence ID" value="RDG34931.1"/>
    <property type="molecule type" value="Genomic_DNA"/>
</dbReference>
<feature type="non-terminal residue" evidence="2">
    <location>
        <position position="1"/>
    </location>
</feature>
<evidence type="ECO:0000313" key="2">
    <source>
        <dbReference type="EMBL" id="RDG34931.1"/>
    </source>
</evidence>
<accession>A0A370B021</accession>
<organism evidence="2 3">
    <name type="scientific">Streptomyces corynorhini</name>
    <dbReference type="NCBI Taxonomy" id="2282652"/>
    <lineage>
        <taxon>Bacteria</taxon>
        <taxon>Bacillati</taxon>
        <taxon>Actinomycetota</taxon>
        <taxon>Actinomycetes</taxon>
        <taxon>Kitasatosporales</taxon>
        <taxon>Streptomycetaceae</taxon>
        <taxon>Streptomyces</taxon>
    </lineage>
</organism>
<reference evidence="2 3" key="1">
    <citation type="submission" date="2018-07" db="EMBL/GenBank/DDBJ databases">
        <title>Streptomyces species from bats.</title>
        <authorList>
            <person name="Dunlap C."/>
        </authorList>
    </citation>
    <scope>NUCLEOTIDE SEQUENCE [LARGE SCALE GENOMIC DNA]</scope>
    <source>
        <strain evidence="2 3">AC230</strain>
    </source>
</reference>
<keyword evidence="3" id="KW-1185">Reference proteome</keyword>